<dbReference type="AlphaFoldDB" id="A0A420Y5H9"/>
<gene>
    <name evidence="2" type="ORF">DL546_001124</name>
</gene>
<keyword evidence="3" id="KW-1185">Reference proteome</keyword>
<dbReference type="EMBL" id="QVQW01000046">
    <property type="protein sequence ID" value="RKU43144.1"/>
    <property type="molecule type" value="Genomic_DNA"/>
</dbReference>
<proteinExistence type="predicted"/>
<feature type="signal peptide" evidence="1">
    <location>
        <begin position="1"/>
        <end position="20"/>
    </location>
</feature>
<keyword evidence="1" id="KW-0732">Signal</keyword>
<sequence length="145" mass="15690">MDSILHLFLAFASVAVPIQGRLFNATITSNVFVAIAEIDTDLVPVFTPSAGEQIILGETYTIHIDESHSGGIRGIYLCSVIDDTHFYMLDKNGGDLDDPDTISPYYTPLGNGSYKWLVPVVPTGQYVLLPQNNQAVLTPQAAPPP</sequence>
<dbReference type="Proteomes" id="UP000275385">
    <property type="component" value="Unassembled WGS sequence"/>
</dbReference>
<feature type="chain" id="PRO_5019381858" evidence="1">
    <location>
        <begin position="21"/>
        <end position="145"/>
    </location>
</feature>
<evidence type="ECO:0000256" key="1">
    <source>
        <dbReference type="SAM" id="SignalP"/>
    </source>
</evidence>
<organism evidence="2 3">
    <name type="scientific">Coniochaeta pulveracea</name>
    <dbReference type="NCBI Taxonomy" id="177199"/>
    <lineage>
        <taxon>Eukaryota</taxon>
        <taxon>Fungi</taxon>
        <taxon>Dikarya</taxon>
        <taxon>Ascomycota</taxon>
        <taxon>Pezizomycotina</taxon>
        <taxon>Sordariomycetes</taxon>
        <taxon>Sordariomycetidae</taxon>
        <taxon>Coniochaetales</taxon>
        <taxon>Coniochaetaceae</taxon>
        <taxon>Coniochaeta</taxon>
    </lineage>
</organism>
<evidence type="ECO:0000313" key="2">
    <source>
        <dbReference type="EMBL" id="RKU43144.1"/>
    </source>
</evidence>
<reference evidence="2 3" key="1">
    <citation type="submission" date="2018-08" db="EMBL/GenBank/DDBJ databases">
        <title>Draft genome of the lignicolous fungus Coniochaeta pulveracea.</title>
        <authorList>
            <person name="Borstlap C.J."/>
            <person name="De Witt R.N."/>
            <person name="Botha A."/>
            <person name="Volschenk H."/>
        </authorList>
    </citation>
    <scope>NUCLEOTIDE SEQUENCE [LARGE SCALE GENOMIC DNA]</scope>
    <source>
        <strain evidence="2 3">CAB683</strain>
    </source>
</reference>
<evidence type="ECO:0000313" key="3">
    <source>
        <dbReference type="Proteomes" id="UP000275385"/>
    </source>
</evidence>
<protein>
    <submittedName>
        <fullName evidence="2">Uncharacterized protein</fullName>
    </submittedName>
</protein>
<accession>A0A420Y5H9</accession>
<comment type="caution">
    <text evidence="2">The sequence shown here is derived from an EMBL/GenBank/DDBJ whole genome shotgun (WGS) entry which is preliminary data.</text>
</comment>
<name>A0A420Y5H9_9PEZI</name>